<evidence type="ECO:0000256" key="3">
    <source>
        <dbReference type="ARBA" id="ARBA00023002"/>
    </source>
</evidence>
<organism evidence="5 6">
    <name type="scientific">Trebonia kvetii</name>
    <dbReference type="NCBI Taxonomy" id="2480626"/>
    <lineage>
        <taxon>Bacteria</taxon>
        <taxon>Bacillati</taxon>
        <taxon>Actinomycetota</taxon>
        <taxon>Actinomycetes</taxon>
        <taxon>Streptosporangiales</taxon>
        <taxon>Treboniaceae</taxon>
        <taxon>Trebonia</taxon>
    </lineage>
</organism>
<evidence type="ECO:0000259" key="4">
    <source>
        <dbReference type="Pfam" id="PF00441"/>
    </source>
</evidence>
<evidence type="ECO:0000313" key="6">
    <source>
        <dbReference type="Proteomes" id="UP000460272"/>
    </source>
</evidence>
<dbReference type="InterPro" id="IPR036250">
    <property type="entry name" value="AcylCo_DH-like_C"/>
</dbReference>
<dbReference type="OrthoDB" id="2450120at2"/>
<comment type="caution">
    <text evidence="5">The sequence shown here is derived from an EMBL/GenBank/DDBJ whole genome shotgun (WGS) entry which is preliminary data.</text>
</comment>
<dbReference type="AlphaFoldDB" id="A0A6P2BTB3"/>
<gene>
    <name evidence="5" type="ORF">EAS64_26115</name>
</gene>
<dbReference type="Pfam" id="PF00441">
    <property type="entry name" value="Acyl-CoA_dh_1"/>
    <property type="match status" value="1"/>
</dbReference>
<dbReference type="EMBL" id="RPFW01000005">
    <property type="protein sequence ID" value="TVZ02294.1"/>
    <property type="molecule type" value="Genomic_DNA"/>
</dbReference>
<evidence type="ECO:0000313" key="5">
    <source>
        <dbReference type="EMBL" id="TVZ02294.1"/>
    </source>
</evidence>
<feature type="domain" description="Acyl-CoA dehydrogenase/oxidase C-terminal" evidence="4">
    <location>
        <begin position="72"/>
        <end position="184"/>
    </location>
</feature>
<dbReference type="Gene3D" id="1.20.140.10">
    <property type="entry name" value="Butyryl-CoA Dehydrogenase, subunit A, domain 3"/>
    <property type="match status" value="1"/>
</dbReference>
<dbReference type="InterPro" id="IPR009075">
    <property type="entry name" value="AcylCo_DH/oxidase_C"/>
</dbReference>
<protein>
    <recommendedName>
        <fullName evidence="4">Acyl-CoA dehydrogenase/oxidase C-terminal domain-containing protein</fullName>
    </recommendedName>
</protein>
<accession>A0A6P2BTB3</accession>
<dbReference type="PANTHER" id="PTHR43884:SF20">
    <property type="entry name" value="ACYL-COA DEHYDROGENASE FADE28"/>
    <property type="match status" value="1"/>
</dbReference>
<dbReference type="SUPFAM" id="SSF47203">
    <property type="entry name" value="Acyl-CoA dehydrogenase C-terminal domain-like"/>
    <property type="match status" value="1"/>
</dbReference>
<evidence type="ECO:0000256" key="1">
    <source>
        <dbReference type="ARBA" id="ARBA00022630"/>
    </source>
</evidence>
<dbReference type="PANTHER" id="PTHR43884">
    <property type="entry name" value="ACYL-COA DEHYDROGENASE"/>
    <property type="match status" value="1"/>
</dbReference>
<name>A0A6P2BTB3_9ACTN</name>
<sequence>MPWARQSGHVAVLAGDRVVLLRRGEFAIRAGVNLAGEPRDDVSVDVVVPAAQVHELPSGSPVSARAFRERAALARAALMAGAARRALELSVGYAGEREQFGRPIGRFQAVQQHLAAMAGEVLLCTAAVEAAALALDGGSGADVAVSAAKAVAGQAAGLVTSLAHQVHGAIGFTEEHPLRHATMRLWAWRDEAGNEEEWSAGLGQRALDAGAEGLWPLITGTR</sequence>
<dbReference type="Proteomes" id="UP000460272">
    <property type="component" value="Unassembled WGS sequence"/>
</dbReference>
<keyword evidence="3" id="KW-0560">Oxidoreductase</keyword>
<dbReference type="GO" id="GO:0003995">
    <property type="term" value="F:acyl-CoA dehydrogenase activity"/>
    <property type="evidence" value="ECO:0007669"/>
    <property type="project" value="TreeGrafter"/>
</dbReference>
<keyword evidence="1" id="KW-0285">Flavoprotein</keyword>
<keyword evidence="2" id="KW-0274">FAD</keyword>
<keyword evidence="6" id="KW-1185">Reference proteome</keyword>
<proteinExistence type="predicted"/>
<reference evidence="5 6" key="1">
    <citation type="submission" date="2018-11" db="EMBL/GenBank/DDBJ databases">
        <title>Trebonia kvetii gen.nov., sp.nov., a novel acidophilic actinobacterium, and proposal of the new actinobacterial family Treboniaceae fam. nov.</title>
        <authorList>
            <person name="Rapoport D."/>
            <person name="Sagova-Mareckova M."/>
            <person name="Sedlacek I."/>
            <person name="Provaznik J."/>
            <person name="Kralova S."/>
            <person name="Pavlinic D."/>
            <person name="Benes V."/>
            <person name="Kopecky J."/>
        </authorList>
    </citation>
    <scope>NUCLEOTIDE SEQUENCE [LARGE SCALE GENOMIC DNA]</scope>
    <source>
        <strain evidence="5 6">15Tr583</strain>
    </source>
</reference>
<evidence type="ECO:0000256" key="2">
    <source>
        <dbReference type="ARBA" id="ARBA00022827"/>
    </source>
</evidence>